<dbReference type="KEGG" id="amaq:GO499_04330"/>
<organism evidence="1 2">
    <name type="scientific">Algicella marina</name>
    <dbReference type="NCBI Taxonomy" id="2683284"/>
    <lineage>
        <taxon>Bacteria</taxon>
        <taxon>Pseudomonadati</taxon>
        <taxon>Pseudomonadota</taxon>
        <taxon>Alphaproteobacteria</taxon>
        <taxon>Rhodobacterales</taxon>
        <taxon>Paracoccaceae</taxon>
        <taxon>Algicella</taxon>
    </lineage>
</organism>
<reference evidence="1 2" key="1">
    <citation type="submission" date="2019-12" db="EMBL/GenBank/DDBJ databases">
        <title>Complete genome sequence of Algicella marina strain 9Alg 56(T) isolated from the red alga Tichocarpus crinitus.</title>
        <authorList>
            <person name="Kim S.-G."/>
            <person name="Nedashkovskaya O.I."/>
        </authorList>
    </citation>
    <scope>NUCLEOTIDE SEQUENCE [LARGE SCALE GENOMIC DNA]</scope>
    <source>
        <strain evidence="1 2">9Alg 56</strain>
    </source>
</reference>
<dbReference type="Proteomes" id="UP000464495">
    <property type="component" value="Chromosome"/>
</dbReference>
<name>A0A6P1SZ21_9RHOB</name>
<dbReference type="EMBL" id="CP046620">
    <property type="protein sequence ID" value="QHQ34466.1"/>
    <property type="molecule type" value="Genomic_DNA"/>
</dbReference>
<proteinExistence type="predicted"/>
<accession>A0A6P1SZ21</accession>
<dbReference type="InterPro" id="IPR058227">
    <property type="entry name" value="RSP_7527-like"/>
</dbReference>
<dbReference type="RefSeq" id="WP_161861035.1">
    <property type="nucleotide sequence ID" value="NZ_CP046620.1"/>
</dbReference>
<protein>
    <submittedName>
        <fullName evidence="1">Uncharacterized protein</fullName>
    </submittedName>
</protein>
<sequence length="55" mass="6186">MADYNYPSPSEIARIEREAEQMRAEAIRDGFAAMVRAISGGFRRLGNVFATRKHA</sequence>
<gene>
    <name evidence="1" type="ORF">GO499_04330</name>
</gene>
<dbReference type="NCBIfam" id="NF046098">
    <property type="entry name" value="RSP_7527_fam"/>
    <property type="match status" value="1"/>
</dbReference>
<evidence type="ECO:0000313" key="1">
    <source>
        <dbReference type="EMBL" id="QHQ34466.1"/>
    </source>
</evidence>
<dbReference type="AlphaFoldDB" id="A0A6P1SZ21"/>
<evidence type="ECO:0000313" key="2">
    <source>
        <dbReference type="Proteomes" id="UP000464495"/>
    </source>
</evidence>
<keyword evidence="2" id="KW-1185">Reference proteome</keyword>